<dbReference type="GO" id="GO:0005886">
    <property type="term" value="C:plasma membrane"/>
    <property type="evidence" value="ECO:0007669"/>
    <property type="project" value="UniProtKB-SubCell"/>
</dbReference>
<dbReference type="STRING" id="1423777.FD46_GL001808"/>
<keyword evidence="18" id="KW-1185">Reference proteome</keyword>
<evidence type="ECO:0000256" key="1">
    <source>
        <dbReference type="ARBA" id="ARBA00004162"/>
    </source>
</evidence>
<dbReference type="SUPFAM" id="SSF56601">
    <property type="entry name" value="beta-lactamase/transpeptidase-like"/>
    <property type="match status" value="1"/>
</dbReference>
<keyword evidence="13" id="KW-0961">Cell wall biogenesis/degradation</keyword>
<protein>
    <submittedName>
        <fullName evidence="17">Penicillin binding protein 2B</fullName>
    </submittedName>
</protein>
<dbReference type="Pfam" id="PF00905">
    <property type="entry name" value="Transpeptidase"/>
    <property type="match status" value="1"/>
</dbReference>
<evidence type="ECO:0000256" key="11">
    <source>
        <dbReference type="ARBA" id="ARBA00023251"/>
    </source>
</evidence>
<keyword evidence="6" id="KW-0677">Repeat</keyword>
<dbReference type="Gene3D" id="2.20.70.70">
    <property type="match status" value="1"/>
</dbReference>
<dbReference type="EMBL" id="AZEH01000039">
    <property type="protein sequence ID" value="KRL04673.1"/>
    <property type="molecule type" value="Genomic_DNA"/>
</dbReference>
<comment type="caution">
    <text evidence="17">The sequence shown here is derived from an EMBL/GenBank/DDBJ whole genome shotgun (WGS) entry which is preliminary data.</text>
</comment>
<dbReference type="Proteomes" id="UP000051686">
    <property type="component" value="Unassembled WGS sequence"/>
</dbReference>
<reference evidence="17 18" key="1">
    <citation type="journal article" date="2015" name="Genome Announc.">
        <title>Expanding the biotechnology potential of lactobacilli through comparative genomics of 213 strains and associated genera.</title>
        <authorList>
            <person name="Sun Z."/>
            <person name="Harris H.M."/>
            <person name="McCann A."/>
            <person name="Guo C."/>
            <person name="Argimon S."/>
            <person name="Zhang W."/>
            <person name="Yang X."/>
            <person name="Jeffery I.B."/>
            <person name="Cooney J.C."/>
            <person name="Kagawa T.F."/>
            <person name="Liu W."/>
            <person name="Song Y."/>
            <person name="Salvetti E."/>
            <person name="Wrobel A."/>
            <person name="Rasinkangas P."/>
            <person name="Parkhill J."/>
            <person name="Rea M.C."/>
            <person name="O'Sullivan O."/>
            <person name="Ritari J."/>
            <person name="Douillard F.P."/>
            <person name="Paul Ross R."/>
            <person name="Yang R."/>
            <person name="Briner A.E."/>
            <person name="Felis G.E."/>
            <person name="de Vos W.M."/>
            <person name="Barrangou R."/>
            <person name="Klaenhammer T.R."/>
            <person name="Caufield P.W."/>
            <person name="Cui Y."/>
            <person name="Zhang H."/>
            <person name="O'Toole P.W."/>
        </authorList>
    </citation>
    <scope>NUCLEOTIDE SEQUENCE [LARGE SCALE GENOMIC DNA]</scope>
    <source>
        <strain evidence="17 18">DSM 19972</strain>
    </source>
</reference>
<dbReference type="InterPro" id="IPR012338">
    <property type="entry name" value="Beta-lactam/transpept-like"/>
</dbReference>
<gene>
    <name evidence="17" type="ORF">FD46_GL001808</name>
</gene>
<dbReference type="PROSITE" id="PS51178">
    <property type="entry name" value="PASTA"/>
    <property type="match status" value="1"/>
</dbReference>
<evidence type="ECO:0000256" key="8">
    <source>
        <dbReference type="ARBA" id="ARBA00022984"/>
    </source>
</evidence>
<comment type="similarity">
    <text evidence="2">Belongs to the transpeptidase family.</text>
</comment>
<dbReference type="GO" id="GO:0009252">
    <property type="term" value="P:peptidoglycan biosynthetic process"/>
    <property type="evidence" value="ECO:0007669"/>
    <property type="project" value="UniProtKB-KW"/>
</dbReference>
<dbReference type="RefSeq" id="WP_057896625.1">
    <property type="nucleotide sequence ID" value="NZ_AZEH01000039.1"/>
</dbReference>
<dbReference type="AlphaFoldDB" id="A0A0R1M9Q9"/>
<evidence type="ECO:0000256" key="9">
    <source>
        <dbReference type="ARBA" id="ARBA00022989"/>
    </source>
</evidence>
<dbReference type="GO" id="GO:0051301">
    <property type="term" value="P:cell division"/>
    <property type="evidence" value="ECO:0007669"/>
    <property type="project" value="UniProtKB-KW"/>
</dbReference>
<evidence type="ECO:0000256" key="6">
    <source>
        <dbReference type="ARBA" id="ARBA00022737"/>
    </source>
</evidence>
<dbReference type="GO" id="GO:0071555">
    <property type="term" value="P:cell wall organization"/>
    <property type="evidence" value="ECO:0007669"/>
    <property type="project" value="UniProtKB-KW"/>
</dbReference>
<dbReference type="GO" id="GO:0046677">
    <property type="term" value="P:response to antibiotic"/>
    <property type="evidence" value="ECO:0007669"/>
    <property type="project" value="UniProtKB-KW"/>
</dbReference>
<evidence type="ECO:0000313" key="17">
    <source>
        <dbReference type="EMBL" id="KRL04673.1"/>
    </source>
</evidence>
<comment type="function">
    <text evidence="14">A transpeptidase that forms peptide cross-links between adjacent glycan strands in cell wall peptidoglycan (PG). Part of the divisome machinery that synthesizes the septal cross wall. Beta-lactams inactivate the PBPs by acylating an essential serine residue in the active site of these proteins.</text>
</comment>
<dbReference type="PANTHER" id="PTHR30627:SF26">
    <property type="entry name" value="PENICILLIN-BINDING PROTEIN 2B"/>
    <property type="match status" value="1"/>
</dbReference>
<dbReference type="SUPFAM" id="SSF54184">
    <property type="entry name" value="Penicillin-binding protein 2x (pbp-2x), c-terminal domain"/>
    <property type="match status" value="2"/>
</dbReference>
<evidence type="ECO:0000256" key="15">
    <source>
        <dbReference type="SAM" id="Phobius"/>
    </source>
</evidence>
<accession>A0A0R1M9Q9</accession>
<name>A0A0R1M9Q9_9LACO</name>
<keyword evidence="4" id="KW-0132">Cell division</keyword>
<dbReference type="PATRIC" id="fig|1423777.3.peg.1862"/>
<evidence type="ECO:0000256" key="2">
    <source>
        <dbReference type="ARBA" id="ARBA00007171"/>
    </source>
</evidence>
<dbReference type="Gene3D" id="3.40.710.10">
    <property type="entry name" value="DD-peptidase/beta-lactamase superfamily"/>
    <property type="match status" value="1"/>
</dbReference>
<organism evidence="17 18">
    <name type="scientific">Liquorilactobacillus oeni DSM 19972</name>
    <dbReference type="NCBI Taxonomy" id="1423777"/>
    <lineage>
        <taxon>Bacteria</taxon>
        <taxon>Bacillati</taxon>
        <taxon>Bacillota</taxon>
        <taxon>Bacilli</taxon>
        <taxon>Lactobacillales</taxon>
        <taxon>Lactobacillaceae</taxon>
        <taxon>Liquorilactobacillus</taxon>
    </lineage>
</organism>
<dbReference type="SMART" id="SM00740">
    <property type="entry name" value="PASTA"/>
    <property type="match status" value="2"/>
</dbReference>
<dbReference type="PANTHER" id="PTHR30627">
    <property type="entry name" value="PEPTIDOGLYCAN D,D-TRANSPEPTIDASE"/>
    <property type="match status" value="1"/>
</dbReference>
<dbReference type="Pfam" id="PF03793">
    <property type="entry name" value="PASTA"/>
    <property type="match status" value="1"/>
</dbReference>
<evidence type="ECO:0000256" key="4">
    <source>
        <dbReference type="ARBA" id="ARBA00022618"/>
    </source>
</evidence>
<keyword evidence="12" id="KW-0131">Cell cycle</keyword>
<sequence>MSRKYKRQIDRRTQQTNRKLYGRGIFFVVALLFALFIGRFFYIATFKSVNNVNLPKKAAQLYASKSEVKAQRGTIYDSDNQPIAEDTSTYTVYIILSKTAVAFGKREYLADSEKNKAAKVLSNNLSIGYDQVKKILNPADKDTYQVELGNAGKNISLETKKKIEDAGLPGINFKESQARLYPNGVFASHIIGLAENESNKMVGVMGLEKVFNTQLSGVNGVRSFEKDVRGTPIPGSKVKTRKAKNGDNVYTTIDSRLQTYLETLMTQAQDKYNPQTMSAVLMDPHTGEIKAASQRPTFNAQTKDGVGQIWRNILVEDGFEPGSTMKVLTMSAAIDSGIYNSNSTFKSGTYKIDGKMVDDWDTNGWGNITYRDAFIRSSNVGMAHLEQQMGAKRWLSYIHRFGLLSSTDSGLLNETKGSIEYKYPIEQANTAYGQGINVSVFQMIQAFSAVANNGKMVKPQIVKKVVNPNTGKTVTKIKTKVVGQPIKKATAKKVLSMMQDVVYNQNGTGSAFKIDGYPIAVKTGTGQIGNSSGTGYLTGDTNYTFSVVGVAPANDPQYVLYLVMKQPKTFANNTSGQMLASVFNPLMKRALDEKKESVSSSNNQVVLKNEVGKNAASVRKELSNSGLLVVEVGSGKKILAQSESQGSVLLSGERIIIMTGGEKTMPDITGWSRSDVAKLGKLLGIEFDFSGSGYVSSQSVAANKSLVNVSKVAVQLN</sequence>
<keyword evidence="10 15" id="KW-0472">Membrane</keyword>
<dbReference type="InterPro" id="IPR001460">
    <property type="entry name" value="PCN-bd_Tpept"/>
</dbReference>
<keyword evidence="9 15" id="KW-1133">Transmembrane helix</keyword>
<keyword evidence="5 15" id="KW-0812">Transmembrane</keyword>
<feature type="domain" description="PASTA" evidence="16">
    <location>
        <begin position="660"/>
        <end position="717"/>
    </location>
</feature>
<dbReference type="GO" id="GO:0008360">
    <property type="term" value="P:regulation of cell shape"/>
    <property type="evidence" value="ECO:0007669"/>
    <property type="project" value="UniProtKB-KW"/>
</dbReference>
<proteinExistence type="inferred from homology"/>
<dbReference type="Pfam" id="PF03717">
    <property type="entry name" value="PBP_dimer"/>
    <property type="match status" value="1"/>
</dbReference>
<dbReference type="Gene3D" id="3.30.70.2110">
    <property type="match status" value="1"/>
</dbReference>
<evidence type="ECO:0000313" key="18">
    <source>
        <dbReference type="Proteomes" id="UP000051686"/>
    </source>
</evidence>
<evidence type="ECO:0000256" key="7">
    <source>
        <dbReference type="ARBA" id="ARBA00022960"/>
    </source>
</evidence>
<dbReference type="SUPFAM" id="SSF56519">
    <property type="entry name" value="Penicillin binding protein dimerisation domain"/>
    <property type="match status" value="1"/>
</dbReference>
<dbReference type="InterPro" id="IPR050515">
    <property type="entry name" value="Beta-lactam/transpept"/>
</dbReference>
<keyword evidence="3" id="KW-1003">Cell membrane</keyword>
<keyword evidence="11" id="KW-0046">Antibiotic resistance</keyword>
<feature type="transmembrane region" description="Helical" evidence="15">
    <location>
        <begin position="20"/>
        <end position="42"/>
    </location>
</feature>
<keyword evidence="7" id="KW-0133">Cell shape</keyword>
<dbReference type="InterPro" id="IPR005543">
    <property type="entry name" value="PASTA_dom"/>
</dbReference>
<dbReference type="InterPro" id="IPR005311">
    <property type="entry name" value="PBP_dimer"/>
</dbReference>
<evidence type="ECO:0000256" key="14">
    <source>
        <dbReference type="ARBA" id="ARBA00055980"/>
    </source>
</evidence>
<dbReference type="Gene3D" id="3.90.1310.10">
    <property type="entry name" value="Penicillin-binding protein 2a (Domain 2)"/>
    <property type="match status" value="1"/>
</dbReference>
<comment type="subcellular location">
    <subcellularLocation>
        <location evidence="1">Cell membrane</location>
        <topology evidence="1">Single-pass membrane protein</topology>
    </subcellularLocation>
</comment>
<evidence type="ECO:0000256" key="13">
    <source>
        <dbReference type="ARBA" id="ARBA00023316"/>
    </source>
</evidence>
<keyword evidence="8" id="KW-0573">Peptidoglycan synthesis</keyword>
<evidence type="ECO:0000256" key="12">
    <source>
        <dbReference type="ARBA" id="ARBA00023306"/>
    </source>
</evidence>
<dbReference type="FunFam" id="3.40.710.10:FF:000095">
    <property type="entry name" value="Penicillin-binding protein 2x"/>
    <property type="match status" value="1"/>
</dbReference>
<evidence type="ECO:0000256" key="10">
    <source>
        <dbReference type="ARBA" id="ARBA00023136"/>
    </source>
</evidence>
<evidence type="ECO:0000259" key="16">
    <source>
        <dbReference type="PROSITE" id="PS51178"/>
    </source>
</evidence>
<dbReference type="InterPro" id="IPR036138">
    <property type="entry name" value="PBP_dimer_sf"/>
</dbReference>
<evidence type="ECO:0000256" key="3">
    <source>
        <dbReference type="ARBA" id="ARBA00022475"/>
    </source>
</evidence>
<dbReference type="OrthoDB" id="9804124at2"/>
<dbReference type="GO" id="GO:0008658">
    <property type="term" value="F:penicillin binding"/>
    <property type="evidence" value="ECO:0007669"/>
    <property type="project" value="InterPro"/>
</dbReference>
<dbReference type="CDD" id="cd06575">
    <property type="entry name" value="PASTA_Pbp2x-like_2"/>
    <property type="match status" value="1"/>
</dbReference>
<evidence type="ECO:0000256" key="5">
    <source>
        <dbReference type="ARBA" id="ARBA00022692"/>
    </source>
</evidence>